<dbReference type="PANTHER" id="PTHR43591:SF10">
    <property type="entry name" value="ABC TRANSMEMBRANE TYPE-1 DOMAIN-CONTAINING PROTEIN-RELATED"/>
    <property type="match status" value="1"/>
</dbReference>
<dbReference type="EMBL" id="MU853587">
    <property type="protein sequence ID" value="KAK4143329.1"/>
    <property type="molecule type" value="Genomic_DNA"/>
</dbReference>
<dbReference type="Pfam" id="PF13489">
    <property type="entry name" value="Methyltransf_23"/>
    <property type="match status" value="1"/>
</dbReference>
<evidence type="ECO:0000313" key="3">
    <source>
        <dbReference type="EMBL" id="KAK4143329.1"/>
    </source>
</evidence>
<dbReference type="CDD" id="cd02440">
    <property type="entry name" value="AdoMet_MTases"/>
    <property type="match status" value="1"/>
</dbReference>
<dbReference type="GO" id="GO:0032259">
    <property type="term" value="P:methylation"/>
    <property type="evidence" value="ECO:0007669"/>
    <property type="project" value="UniProtKB-KW"/>
</dbReference>
<dbReference type="SUPFAM" id="SSF53335">
    <property type="entry name" value="S-adenosyl-L-methionine-dependent methyltransferases"/>
    <property type="match status" value="1"/>
</dbReference>
<protein>
    <submittedName>
        <fullName evidence="3">S-adenosyl-L-methionine-dependent methyltransferase</fullName>
    </submittedName>
</protein>
<organism evidence="3 4">
    <name type="scientific">Dichotomopilus funicola</name>
    <dbReference type="NCBI Taxonomy" id="1934379"/>
    <lineage>
        <taxon>Eukaryota</taxon>
        <taxon>Fungi</taxon>
        <taxon>Dikarya</taxon>
        <taxon>Ascomycota</taxon>
        <taxon>Pezizomycotina</taxon>
        <taxon>Sordariomycetes</taxon>
        <taxon>Sordariomycetidae</taxon>
        <taxon>Sordariales</taxon>
        <taxon>Chaetomiaceae</taxon>
        <taxon>Dichotomopilus</taxon>
    </lineage>
</organism>
<dbReference type="PANTHER" id="PTHR43591">
    <property type="entry name" value="METHYLTRANSFERASE"/>
    <property type="match status" value="1"/>
</dbReference>
<reference evidence="3" key="1">
    <citation type="journal article" date="2023" name="Mol. Phylogenet. Evol.">
        <title>Genome-scale phylogeny and comparative genomics of the fungal order Sordariales.</title>
        <authorList>
            <person name="Hensen N."/>
            <person name="Bonometti L."/>
            <person name="Westerberg I."/>
            <person name="Brannstrom I.O."/>
            <person name="Guillou S."/>
            <person name="Cros-Aarteil S."/>
            <person name="Calhoun S."/>
            <person name="Haridas S."/>
            <person name="Kuo A."/>
            <person name="Mondo S."/>
            <person name="Pangilinan J."/>
            <person name="Riley R."/>
            <person name="LaButti K."/>
            <person name="Andreopoulos B."/>
            <person name="Lipzen A."/>
            <person name="Chen C."/>
            <person name="Yan M."/>
            <person name="Daum C."/>
            <person name="Ng V."/>
            <person name="Clum A."/>
            <person name="Steindorff A."/>
            <person name="Ohm R.A."/>
            <person name="Martin F."/>
            <person name="Silar P."/>
            <person name="Natvig D.O."/>
            <person name="Lalanne C."/>
            <person name="Gautier V."/>
            <person name="Ament-Velasquez S.L."/>
            <person name="Kruys A."/>
            <person name="Hutchinson M.I."/>
            <person name="Powell A.J."/>
            <person name="Barry K."/>
            <person name="Miller A.N."/>
            <person name="Grigoriev I.V."/>
            <person name="Debuchy R."/>
            <person name="Gladieux P."/>
            <person name="Hiltunen Thoren M."/>
            <person name="Johannesson H."/>
        </authorList>
    </citation>
    <scope>NUCLEOTIDE SEQUENCE</scope>
    <source>
        <strain evidence="3">CBS 141.50</strain>
    </source>
</reference>
<reference evidence="3" key="2">
    <citation type="submission" date="2023-05" db="EMBL/GenBank/DDBJ databases">
        <authorList>
            <consortium name="Lawrence Berkeley National Laboratory"/>
            <person name="Steindorff A."/>
            <person name="Hensen N."/>
            <person name="Bonometti L."/>
            <person name="Westerberg I."/>
            <person name="Brannstrom I.O."/>
            <person name="Guillou S."/>
            <person name="Cros-Aarteil S."/>
            <person name="Calhoun S."/>
            <person name="Haridas S."/>
            <person name="Kuo A."/>
            <person name="Mondo S."/>
            <person name="Pangilinan J."/>
            <person name="Riley R."/>
            <person name="Labutti K."/>
            <person name="Andreopoulos B."/>
            <person name="Lipzen A."/>
            <person name="Chen C."/>
            <person name="Yanf M."/>
            <person name="Daum C."/>
            <person name="Ng V."/>
            <person name="Clum A."/>
            <person name="Ohm R."/>
            <person name="Martin F."/>
            <person name="Silar P."/>
            <person name="Natvig D."/>
            <person name="Lalanne C."/>
            <person name="Gautier V."/>
            <person name="Ament-Velasquez S.L."/>
            <person name="Kruys A."/>
            <person name="Hutchinson M.I."/>
            <person name="Powell A.J."/>
            <person name="Barry K."/>
            <person name="Miller A.N."/>
            <person name="Grigoriev I.V."/>
            <person name="Debuchy R."/>
            <person name="Gladieux P."/>
            <person name="Thoren M.H."/>
            <person name="Johannesson H."/>
        </authorList>
    </citation>
    <scope>NUCLEOTIDE SEQUENCE</scope>
    <source>
        <strain evidence="3">CBS 141.50</strain>
    </source>
</reference>
<comment type="similarity">
    <text evidence="1">Belongs to the methyltransferase superfamily. LaeA methyltransferase family.</text>
</comment>
<sequence length="352" mass="39406">MAAVAGSAAAGSRLETAAPVDSSSKRGWTEHETETIEVDEDLASELDDESGDASSYATSLASSVVDYPFEHGRRYHAYRAGRYSRPNDELEMYRLQLMHNAVTTLIHGLYVAPVDKNKTRRILDIGTGSGIWAVSIADDFPDAKIIGNDLSATQAEFVPPNVRFEVDDVEDPWVYPAKFDWIFCRYMAASIYDWPKLMGQILENLNPGGYAEFQDFNLTYYSEDGSLTPTHALREWIETLTGAADSLGRDSNPGSKLEGWARAAGFKDVTHRRYRMPIGTWARDRTLKEAGAWNMLQVLNGLEGLSMRLYTAVLGWTEEEVWVLLERVKRDLADPGVHALFELHVVYGQKPE</sequence>
<evidence type="ECO:0000256" key="2">
    <source>
        <dbReference type="SAM" id="MobiDB-lite"/>
    </source>
</evidence>
<feature type="compositionally biased region" description="Low complexity" evidence="2">
    <location>
        <begin position="1"/>
        <end position="12"/>
    </location>
</feature>
<dbReference type="GeneID" id="87813959"/>
<feature type="compositionally biased region" description="Acidic residues" evidence="2">
    <location>
        <begin position="35"/>
        <end position="51"/>
    </location>
</feature>
<accession>A0AAN6V2L7</accession>
<dbReference type="GO" id="GO:0008168">
    <property type="term" value="F:methyltransferase activity"/>
    <property type="evidence" value="ECO:0007669"/>
    <property type="project" value="UniProtKB-KW"/>
</dbReference>
<keyword evidence="4" id="KW-1185">Reference proteome</keyword>
<dbReference type="AlphaFoldDB" id="A0AAN6V2L7"/>
<dbReference type="Proteomes" id="UP001302676">
    <property type="component" value="Unassembled WGS sequence"/>
</dbReference>
<keyword evidence="3" id="KW-0489">Methyltransferase</keyword>
<name>A0AAN6V2L7_9PEZI</name>
<dbReference type="RefSeq" id="XP_062636700.1">
    <property type="nucleotide sequence ID" value="XM_062777346.1"/>
</dbReference>
<feature type="region of interest" description="Disordered" evidence="2">
    <location>
        <begin position="1"/>
        <end position="54"/>
    </location>
</feature>
<dbReference type="Gene3D" id="3.40.50.150">
    <property type="entry name" value="Vaccinia Virus protein VP39"/>
    <property type="match status" value="1"/>
</dbReference>
<keyword evidence="3" id="KW-0808">Transferase</keyword>
<gene>
    <name evidence="3" type="ORF">C8A04DRAFT_12449</name>
</gene>
<evidence type="ECO:0000313" key="4">
    <source>
        <dbReference type="Proteomes" id="UP001302676"/>
    </source>
</evidence>
<dbReference type="InterPro" id="IPR029063">
    <property type="entry name" value="SAM-dependent_MTases_sf"/>
</dbReference>
<comment type="caution">
    <text evidence="3">The sequence shown here is derived from an EMBL/GenBank/DDBJ whole genome shotgun (WGS) entry which is preliminary data.</text>
</comment>
<evidence type="ECO:0000256" key="1">
    <source>
        <dbReference type="ARBA" id="ARBA00038158"/>
    </source>
</evidence>
<proteinExistence type="inferred from homology"/>
<feature type="compositionally biased region" description="Basic and acidic residues" evidence="2">
    <location>
        <begin position="23"/>
        <end position="34"/>
    </location>
</feature>